<dbReference type="Proteomes" id="UP001478862">
    <property type="component" value="Unassembled WGS sequence"/>
</dbReference>
<evidence type="ECO:0000313" key="2">
    <source>
        <dbReference type="Proteomes" id="UP001478862"/>
    </source>
</evidence>
<keyword evidence="2" id="KW-1185">Reference proteome</keyword>
<proteinExistence type="predicted"/>
<reference evidence="1 2" key="1">
    <citation type="submission" date="2024-06" db="EMBL/GenBank/DDBJ databases">
        <title>Lysinibacillus zambalefons sp. nov., a Novel Firmicute Isolated from the Poon Bato Zambales Hyperalkaline Spring.</title>
        <authorList>
            <person name="Aja J.A."/>
            <person name="Lazaro J.E.H."/>
            <person name="Llorin L.D."/>
            <person name="Lim K.R."/>
            <person name="Teodosio J."/>
            <person name="Dalisay D.S."/>
        </authorList>
    </citation>
    <scope>NUCLEOTIDE SEQUENCE [LARGE SCALE GENOMIC DNA]</scope>
    <source>
        <strain evidence="1 2">M3</strain>
    </source>
</reference>
<evidence type="ECO:0008006" key="3">
    <source>
        <dbReference type="Google" id="ProtNLM"/>
    </source>
</evidence>
<dbReference type="EMBL" id="JBEGDG010000007">
    <property type="protein sequence ID" value="MEQ6355208.1"/>
    <property type="molecule type" value="Genomic_DNA"/>
</dbReference>
<accession>A0ABV1MRS0</accession>
<name>A0ABV1MRS0_9BACI</name>
<comment type="caution">
    <text evidence="1">The sequence shown here is derived from an EMBL/GenBank/DDBJ whole genome shotgun (WGS) entry which is preliminary data.</text>
</comment>
<organism evidence="1 2">
    <name type="scientific">Lysinibacillus zambalensis</name>
    <dbReference type="NCBI Taxonomy" id="3160866"/>
    <lineage>
        <taxon>Bacteria</taxon>
        <taxon>Bacillati</taxon>
        <taxon>Bacillota</taxon>
        <taxon>Bacilli</taxon>
        <taxon>Bacillales</taxon>
        <taxon>Bacillaceae</taxon>
        <taxon>Lysinibacillus</taxon>
    </lineage>
</organism>
<sequence length="95" mass="11135">MSEIDCYKYNLNVRNSKDEIEKLRVVSIKMKLIEKLQSGMKLIKVDAPFGEWYSSAYLKCGEHIVVLRCDESFPNKVNEINLAKEDLEWMVEIFS</sequence>
<protein>
    <recommendedName>
        <fullName evidence="3">DUF3892 domain-containing protein</fullName>
    </recommendedName>
</protein>
<evidence type="ECO:0000313" key="1">
    <source>
        <dbReference type="EMBL" id="MEQ6355208.1"/>
    </source>
</evidence>
<dbReference type="RefSeq" id="WP_349659837.1">
    <property type="nucleotide sequence ID" value="NZ_JBEGDG010000007.1"/>
</dbReference>
<gene>
    <name evidence="1" type="ORF">ABNX05_11320</name>
</gene>